<dbReference type="Proteomes" id="UP000518904">
    <property type="component" value="Unassembled WGS sequence"/>
</dbReference>
<name>A0A7Y0SIE2_VIBPH</name>
<sequence length="512" mass="59114">MRFEQNLTGKILDPIHGIIRLTEIELAFIDHPLFQRLRNIKQNTFLYKVFPSAMHSRFEHSLGVMHLSYEILTNMGVNAHRYEKKYKDDLIYTGLTELPVHVIQELRLAALLHDIGHGPMSHQFDSFMFSKEDFQEFFGQDYPEISALIKDGDNVEHEHISLLFIKVIFDSLKDEYKKLVNIDNVLAIIEKDFTSDKVCLDIDTETETLSILPLLTSIISSCPIDADRMDYLLRDSYFSGVKCGIYDHNRLFMSMVPVQCDGAIHLAYKESGLDSIVEFINARANLFGQVYYHKTNRSFSSMLSKVCSLAKQANADVDLFEFTLPSDAEKKSYLEQIQDFYENNSDDHFLNEQLAVAIEGNDAAEEVNNDIVHRKPWDKVYESKLYPDNLNITDVINKDTVKQLTLTIDEMITSQDIDGSKFTIDVMTDNAFKDISKTEIKLLEKQLDGKYSVTAFKDSNKKLSRYQSIKCFIRIFAHHSISDSFGMELVNRIDQCKDGFLREHKLIESKRY</sequence>
<dbReference type="GO" id="GO:0008832">
    <property type="term" value="F:dGTPase activity"/>
    <property type="evidence" value="ECO:0007669"/>
    <property type="project" value="TreeGrafter"/>
</dbReference>
<organism evidence="2 3">
    <name type="scientific">Vibrio parahaemolyticus</name>
    <dbReference type="NCBI Taxonomy" id="670"/>
    <lineage>
        <taxon>Bacteria</taxon>
        <taxon>Pseudomonadati</taxon>
        <taxon>Pseudomonadota</taxon>
        <taxon>Gammaproteobacteria</taxon>
        <taxon>Vibrionales</taxon>
        <taxon>Vibrionaceae</taxon>
        <taxon>Vibrio</taxon>
    </lineage>
</organism>
<dbReference type="InterPro" id="IPR006674">
    <property type="entry name" value="HD_domain"/>
</dbReference>
<dbReference type="RefSeq" id="WP_141179483.1">
    <property type="nucleotide sequence ID" value="NZ_CP041201.1"/>
</dbReference>
<dbReference type="InterPro" id="IPR003607">
    <property type="entry name" value="HD/PDEase_dom"/>
</dbReference>
<gene>
    <name evidence="2" type="ORF">HKB16_12850</name>
</gene>
<dbReference type="SUPFAM" id="SSF109604">
    <property type="entry name" value="HD-domain/PDEase-like"/>
    <property type="match status" value="1"/>
</dbReference>
<feature type="domain" description="HD/PDEase" evidence="1">
    <location>
        <begin position="53"/>
        <end position="241"/>
    </location>
</feature>
<evidence type="ECO:0000313" key="2">
    <source>
        <dbReference type="EMBL" id="NMU83777.1"/>
    </source>
</evidence>
<dbReference type="PANTHER" id="PTHR11373:SF4">
    <property type="entry name" value="DEOXYNUCLEOSIDE TRIPHOSPHATE TRIPHOSPHOHYDROLASE SAMHD1"/>
    <property type="match status" value="1"/>
</dbReference>
<dbReference type="InterPro" id="IPR050135">
    <property type="entry name" value="dGTPase-like"/>
</dbReference>
<protein>
    <submittedName>
        <fullName evidence="2">HD domain-containing protein</fullName>
    </submittedName>
</protein>
<dbReference type="AlphaFoldDB" id="A0A7Y0SIE2"/>
<dbReference type="SMART" id="SM00471">
    <property type="entry name" value="HDc"/>
    <property type="match status" value="1"/>
</dbReference>
<dbReference type="GO" id="GO:0006203">
    <property type="term" value="P:dGTP catabolic process"/>
    <property type="evidence" value="ECO:0007669"/>
    <property type="project" value="TreeGrafter"/>
</dbReference>
<dbReference type="Gene3D" id="1.10.3210.10">
    <property type="entry name" value="Hypothetical protein af1432"/>
    <property type="match status" value="1"/>
</dbReference>
<dbReference type="Pfam" id="PF01966">
    <property type="entry name" value="HD"/>
    <property type="match status" value="1"/>
</dbReference>
<evidence type="ECO:0000259" key="1">
    <source>
        <dbReference type="SMART" id="SM00471"/>
    </source>
</evidence>
<proteinExistence type="predicted"/>
<dbReference type="CDD" id="cd00077">
    <property type="entry name" value="HDc"/>
    <property type="match status" value="1"/>
</dbReference>
<comment type="caution">
    <text evidence="2">The sequence shown here is derived from an EMBL/GenBank/DDBJ whole genome shotgun (WGS) entry which is preliminary data.</text>
</comment>
<dbReference type="EMBL" id="JABCLB010001107">
    <property type="protein sequence ID" value="NMU83777.1"/>
    <property type="molecule type" value="Genomic_DNA"/>
</dbReference>
<dbReference type="PANTHER" id="PTHR11373">
    <property type="entry name" value="DEOXYNUCLEOSIDE TRIPHOSPHATE TRIPHOSPHOHYDROLASE"/>
    <property type="match status" value="1"/>
</dbReference>
<evidence type="ECO:0000313" key="3">
    <source>
        <dbReference type="Proteomes" id="UP000518904"/>
    </source>
</evidence>
<reference evidence="2 3" key="1">
    <citation type="submission" date="2020-04" db="EMBL/GenBank/DDBJ databases">
        <title>Whole-genome sequencing of Vibrio spp. from China reveals different genetic environments of blaCTX-M-14 among diverse lineages.</title>
        <authorList>
            <person name="Zheng Z."/>
            <person name="Ye L."/>
            <person name="Chen S."/>
        </authorList>
    </citation>
    <scope>NUCLEOTIDE SEQUENCE [LARGE SCALE GENOMIC DNA]</scope>
    <source>
        <strain evidence="2 3">Vb0551</strain>
    </source>
</reference>
<accession>A0A7Y0SIE2</accession>